<keyword evidence="16" id="KW-0472">Membrane</keyword>
<protein>
    <recommendedName>
        <fullName evidence="5">Photosystem I iron-sulfur center</fullName>
        <ecNumber evidence="4">1.97.1.12</ecNumber>
    </recommendedName>
    <alternativeName>
        <fullName evidence="19">9 kDa polypeptide</fullName>
    </alternativeName>
    <alternativeName>
        <fullName evidence="20">PSI-C</fullName>
    </alternativeName>
    <alternativeName>
        <fullName evidence="17">Photosystem I subunit VII</fullName>
    </alternativeName>
    <alternativeName>
        <fullName evidence="18">PsaC</fullName>
    </alternativeName>
</protein>
<keyword evidence="13" id="KW-0560">Oxidoreductase</keyword>
<dbReference type="PANTHER" id="PTHR24960:SF79">
    <property type="entry name" value="PHOTOSYSTEM I IRON-SULFUR CENTER"/>
    <property type="match status" value="1"/>
</dbReference>
<proteinExistence type="inferred from homology"/>
<evidence type="ECO:0000256" key="19">
    <source>
        <dbReference type="ARBA" id="ARBA00032541"/>
    </source>
</evidence>
<dbReference type="InterPro" id="IPR050157">
    <property type="entry name" value="PSI_iron-sulfur_center"/>
</dbReference>
<evidence type="ECO:0000256" key="18">
    <source>
        <dbReference type="ARBA" id="ARBA00031003"/>
    </source>
</evidence>
<dbReference type="SUPFAM" id="SSF54862">
    <property type="entry name" value="4Fe-4S ferredoxins"/>
    <property type="match status" value="2"/>
</dbReference>
<dbReference type="GO" id="GO:0016491">
    <property type="term" value="F:oxidoreductase activity"/>
    <property type="evidence" value="ECO:0007669"/>
    <property type="project" value="UniProtKB-KW"/>
</dbReference>
<dbReference type="Pfam" id="PF00037">
    <property type="entry name" value="Fer4"/>
    <property type="match status" value="1"/>
</dbReference>
<feature type="domain" description="4Fe-4S ferredoxin-type" evidence="23">
    <location>
        <begin position="240"/>
        <end position="271"/>
    </location>
</feature>
<keyword evidence="10" id="KW-0677">Repeat</keyword>
<evidence type="ECO:0000256" key="7">
    <source>
        <dbReference type="ARBA" id="ARBA00022485"/>
    </source>
</evidence>
<comment type="caution">
    <text evidence="24">The sequence shown here is derived from an EMBL/GenBank/DDBJ whole genome shotgun (WGS) entry which is preliminary data.</text>
</comment>
<feature type="domain" description="4Fe-4S ferredoxin-type" evidence="23">
    <location>
        <begin position="1"/>
        <end position="31"/>
    </location>
</feature>
<feature type="region of interest" description="Disordered" evidence="22">
    <location>
        <begin position="79"/>
        <end position="99"/>
    </location>
</feature>
<keyword evidence="15" id="KW-0411">Iron-sulfur</keyword>
<evidence type="ECO:0000256" key="4">
    <source>
        <dbReference type="ARBA" id="ARBA00013197"/>
    </source>
</evidence>
<evidence type="ECO:0000256" key="3">
    <source>
        <dbReference type="ARBA" id="ARBA00004170"/>
    </source>
</evidence>
<dbReference type="EC" id="1.97.1.12" evidence="4"/>
<dbReference type="GO" id="GO:0046872">
    <property type="term" value="F:metal ion binding"/>
    <property type="evidence" value="ECO:0007669"/>
    <property type="project" value="UniProtKB-KW"/>
</dbReference>
<evidence type="ECO:0000259" key="23">
    <source>
        <dbReference type="PROSITE" id="PS51379"/>
    </source>
</evidence>
<reference evidence="24 25" key="1">
    <citation type="submission" date="2019-01" db="EMBL/GenBank/DDBJ databases">
        <title>Sequencing of cultivated peanut Arachis hypogaea provides insights into genome evolution and oil improvement.</title>
        <authorList>
            <person name="Chen X."/>
        </authorList>
    </citation>
    <scope>NUCLEOTIDE SEQUENCE [LARGE SCALE GENOMIC DNA]</scope>
    <source>
        <strain evidence="25">cv. Fuhuasheng</strain>
        <tissue evidence="24">Leaves</tissue>
    </source>
</reference>
<keyword evidence="11" id="KW-0603">Photosystem I</keyword>
<gene>
    <name evidence="24" type="ORF">Ahy_B09g097974</name>
</gene>
<evidence type="ECO:0000256" key="14">
    <source>
        <dbReference type="ARBA" id="ARBA00023004"/>
    </source>
</evidence>
<comment type="catalytic activity">
    <reaction evidence="21">
        <text>reduced [plastocyanin] + hnu + oxidized [2Fe-2S]-[ferredoxin] = oxidized [plastocyanin] + reduced [2Fe-2S]-[ferredoxin]</text>
        <dbReference type="Rhea" id="RHEA:30407"/>
        <dbReference type="Rhea" id="RHEA-COMP:10000"/>
        <dbReference type="Rhea" id="RHEA-COMP:10001"/>
        <dbReference type="Rhea" id="RHEA-COMP:10039"/>
        <dbReference type="Rhea" id="RHEA-COMP:10040"/>
        <dbReference type="ChEBI" id="CHEBI:29036"/>
        <dbReference type="ChEBI" id="CHEBI:30212"/>
        <dbReference type="ChEBI" id="CHEBI:33737"/>
        <dbReference type="ChEBI" id="CHEBI:33738"/>
        <dbReference type="ChEBI" id="CHEBI:49552"/>
        <dbReference type="EC" id="1.97.1.12"/>
    </reaction>
</comment>
<dbReference type="PROSITE" id="PS51379">
    <property type="entry name" value="4FE4S_FER_2"/>
    <property type="match status" value="3"/>
</dbReference>
<evidence type="ECO:0000256" key="8">
    <source>
        <dbReference type="ARBA" id="ARBA00022531"/>
    </source>
</evidence>
<keyword evidence="7" id="KW-0004">4Fe-4S</keyword>
<evidence type="ECO:0000256" key="22">
    <source>
        <dbReference type="SAM" id="MobiDB-lite"/>
    </source>
</evidence>
<evidence type="ECO:0000256" key="9">
    <source>
        <dbReference type="ARBA" id="ARBA00022723"/>
    </source>
</evidence>
<dbReference type="PROSITE" id="PS00198">
    <property type="entry name" value="4FE4S_FER_1"/>
    <property type="match status" value="2"/>
</dbReference>
<dbReference type="PANTHER" id="PTHR24960">
    <property type="entry name" value="PHOTOSYSTEM I IRON-SULFUR CENTER-RELATED"/>
    <property type="match status" value="1"/>
</dbReference>
<evidence type="ECO:0000313" key="25">
    <source>
        <dbReference type="Proteomes" id="UP000289738"/>
    </source>
</evidence>
<evidence type="ECO:0000256" key="1">
    <source>
        <dbReference type="ARBA" id="ARBA00001966"/>
    </source>
</evidence>
<evidence type="ECO:0000256" key="17">
    <source>
        <dbReference type="ARBA" id="ARBA00030218"/>
    </source>
</evidence>
<dbReference type="NCBIfam" id="TIGR03048">
    <property type="entry name" value="PS_I_psaC"/>
    <property type="match status" value="1"/>
</dbReference>
<dbReference type="STRING" id="3818.A0A444XQU7"/>
<evidence type="ECO:0000256" key="6">
    <source>
        <dbReference type="ARBA" id="ARBA00022448"/>
    </source>
</evidence>
<evidence type="ECO:0000256" key="12">
    <source>
        <dbReference type="ARBA" id="ARBA00022982"/>
    </source>
</evidence>
<name>A0A444XQU7_ARAHY</name>
<keyword evidence="12" id="KW-0249">Electron transport</keyword>
<evidence type="ECO:0000256" key="11">
    <source>
        <dbReference type="ARBA" id="ARBA00022836"/>
    </source>
</evidence>
<dbReference type="GO" id="GO:0009773">
    <property type="term" value="P:photosynthetic electron transport in photosystem I"/>
    <property type="evidence" value="ECO:0007669"/>
    <property type="project" value="InterPro"/>
</dbReference>
<dbReference type="InterPro" id="IPR017900">
    <property type="entry name" value="4Fe4S_Fe_S_CS"/>
</dbReference>
<evidence type="ECO:0000313" key="24">
    <source>
        <dbReference type="EMBL" id="RYQ91915.1"/>
    </source>
</evidence>
<evidence type="ECO:0000256" key="16">
    <source>
        <dbReference type="ARBA" id="ARBA00023136"/>
    </source>
</evidence>
<dbReference type="GO" id="GO:0009055">
    <property type="term" value="F:electron transfer activity"/>
    <property type="evidence" value="ECO:0007669"/>
    <property type="project" value="InterPro"/>
</dbReference>
<dbReference type="AlphaFoldDB" id="A0A444XQU7"/>
<dbReference type="Gene3D" id="3.30.70.20">
    <property type="match status" value="2"/>
</dbReference>
<evidence type="ECO:0000256" key="13">
    <source>
        <dbReference type="ARBA" id="ARBA00023002"/>
    </source>
</evidence>
<evidence type="ECO:0000256" key="20">
    <source>
        <dbReference type="ARBA" id="ARBA00033423"/>
    </source>
</evidence>
<dbReference type="GO" id="GO:0051539">
    <property type="term" value="F:4 iron, 4 sulfur cluster binding"/>
    <property type="evidence" value="ECO:0007669"/>
    <property type="project" value="UniProtKB-KW"/>
</dbReference>
<feature type="region of interest" description="Disordered" evidence="22">
    <location>
        <begin position="145"/>
        <end position="181"/>
    </location>
</feature>
<dbReference type="InterPro" id="IPR017491">
    <property type="entry name" value="PSI_PsaC"/>
</dbReference>
<evidence type="ECO:0000256" key="5">
    <source>
        <dbReference type="ARBA" id="ARBA00013413"/>
    </source>
</evidence>
<feature type="domain" description="4Fe-4S ferredoxin-type" evidence="23">
    <location>
        <begin position="204"/>
        <end position="234"/>
    </location>
</feature>
<dbReference type="EMBL" id="SDMP01000019">
    <property type="protein sequence ID" value="RYQ91915.1"/>
    <property type="molecule type" value="Genomic_DNA"/>
</dbReference>
<dbReference type="Pfam" id="PF12838">
    <property type="entry name" value="Fer4_7"/>
    <property type="match status" value="1"/>
</dbReference>
<comment type="function">
    <text evidence="2">Apoprotein for the two 4Fe-4S centers FA and FB of photosystem I (PSI); essential for photochemical activity. FB is the terminal electron acceptor of PSI, donating electrons to ferredoxin. The C-terminus interacts with PsaA/B/D and helps assemble the protein into the PSI complex. Required for binding of PsaD and PsaE to PSI. PSI is a plastocyanin-ferredoxin oxidoreductase, converting photonic excitation into a charge separation, which transfers an electron from the donor P700 chlorophyll pair to the spectroscopically characterized acceptors A0, A1, FX, FA and FB in turn.</text>
</comment>
<keyword evidence="25" id="KW-1185">Reference proteome</keyword>
<dbReference type="GO" id="GO:0009534">
    <property type="term" value="C:chloroplast thylakoid"/>
    <property type="evidence" value="ECO:0007669"/>
    <property type="project" value="TreeGrafter"/>
</dbReference>
<keyword evidence="14" id="KW-0408">Iron</keyword>
<keyword evidence="6" id="KW-0813">Transport</keyword>
<evidence type="ECO:0000256" key="2">
    <source>
        <dbReference type="ARBA" id="ARBA00003402"/>
    </source>
</evidence>
<dbReference type="GO" id="GO:0009522">
    <property type="term" value="C:photosystem I"/>
    <property type="evidence" value="ECO:0007669"/>
    <property type="project" value="UniProtKB-KW"/>
</dbReference>
<dbReference type="GO" id="GO:0042651">
    <property type="term" value="C:thylakoid membrane"/>
    <property type="evidence" value="ECO:0007669"/>
    <property type="project" value="InterPro"/>
</dbReference>
<organism evidence="24 25">
    <name type="scientific">Arachis hypogaea</name>
    <name type="common">Peanut</name>
    <dbReference type="NCBI Taxonomy" id="3818"/>
    <lineage>
        <taxon>Eukaryota</taxon>
        <taxon>Viridiplantae</taxon>
        <taxon>Streptophyta</taxon>
        <taxon>Embryophyta</taxon>
        <taxon>Tracheophyta</taxon>
        <taxon>Spermatophyta</taxon>
        <taxon>Magnoliopsida</taxon>
        <taxon>eudicotyledons</taxon>
        <taxon>Gunneridae</taxon>
        <taxon>Pentapetalae</taxon>
        <taxon>rosids</taxon>
        <taxon>fabids</taxon>
        <taxon>Fabales</taxon>
        <taxon>Fabaceae</taxon>
        <taxon>Papilionoideae</taxon>
        <taxon>50 kb inversion clade</taxon>
        <taxon>dalbergioids sensu lato</taxon>
        <taxon>Dalbergieae</taxon>
        <taxon>Pterocarpus clade</taxon>
        <taxon>Arachis</taxon>
    </lineage>
</organism>
<dbReference type="HAMAP" id="MF_01303">
    <property type="entry name" value="PSI_PsaC"/>
    <property type="match status" value="1"/>
</dbReference>
<dbReference type="Proteomes" id="UP000289738">
    <property type="component" value="Chromosome B09"/>
</dbReference>
<sequence>MSHSVKIYDTCIGCTQCVRACPTDVLEMISCRDSKSDDNCALSDFKRAATAAAAATNAVASTAVYVASTSQLWCSSSDMTTGKGVADQPSGRGRGHDRGRISAGILENSGSSPSNLTILVTSQVADASEQLFIMVSNPNYVPTSSTMPLPPSAQKPTVSEMPPPATNTVAPKLSHGSQPADAPLPPPIVRIMIWLMVEWHPNLMSYSVKIYDTCIGCTQCVRTCPTDVLEMIPWDGCKAKQIASDPRMEDCVGCKRCESAYPIDFLSVRVYLWHETTPSMGLAY</sequence>
<comment type="subcellular location">
    <subcellularLocation>
        <location evidence="3">Membrane</location>
        <topology evidence="3">Peripheral membrane protein</topology>
    </subcellularLocation>
</comment>
<keyword evidence="9" id="KW-0479">Metal-binding</keyword>
<evidence type="ECO:0000256" key="10">
    <source>
        <dbReference type="ARBA" id="ARBA00022737"/>
    </source>
</evidence>
<evidence type="ECO:0000256" key="21">
    <source>
        <dbReference type="ARBA" id="ARBA00048912"/>
    </source>
</evidence>
<dbReference type="InterPro" id="IPR017896">
    <property type="entry name" value="4Fe4S_Fe-S-bd"/>
</dbReference>
<accession>A0A444XQU7</accession>
<keyword evidence="8" id="KW-0602">Photosynthesis</keyword>
<evidence type="ECO:0000256" key="15">
    <source>
        <dbReference type="ARBA" id="ARBA00023014"/>
    </source>
</evidence>
<comment type="cofactor">
    <cofactor evidence="1">
        <name>[4Fe-4S] cluster</name>
        <dbReference type="ChEBI" id="CHEBI:49883"/>
    </cofactor>
</comment>